<reference evidence="1 2" key="1">
    <citation type="journal article" date="2009" name="Appl. Environ. Microbiol.">
        <title>Novel features of the polysaccharide-digesting gliding bacterium Flavobacterium johnsoniae as revealed by genome sequence analysis.</title>
        <authorList>
            <person name="McBride M.J."/>
            <person name="Xie G."/>
            <person name="Martens E.C."/>
            <person name="Lapidus A."/>
            <person name="Henrissat B."/>
            <person name="Rhodes R.G."/>
            <person name="Goltsman E."/>
            <person name="Wang W."/>
            <person name="Xu J."/>
            <person name="Hunnicutt D.W."/>
            <person name="Staroscik A.M."/>
            <person name="Hoover T.R."/>
            <person name="Cheng Y.Q."/>
            <person name="Stein J.L."/>
        </authorList>
    </citation>
    <scope>NUCLEOTIDE SEQUENCE [LARGE SCALE GENOMIC DNA]</scope>
    <source>
        <strain evidence="2">ATCC 17061 / DSM 2064 / JCM 8514 / BCRC 14874 / CCUG 350202 / NBRC 14942 / NCIMB 11054 / UW101</strain>
    </source>
</reference>
<dbReference type="GeneID" id="31763535"/>
<sequence length="298" mass="35605">MDIDFLKNDFIVYGGGLIEPFQYFGRIISDKLKQEKIDFPVKEFEINLVNISSLTKVEQEEYCSKLPYYYRGKNMISLVLLVLEAEKTVENVFQFFYNAFDILFAKKKKNDNYDVEKVRQILTVLELELKNVDLLKLNKQYDIIFREENLAKRIFEREERRNRIVENKRLIKDVRFYPCFKSVHEAYFKFYDKEFCCKILIKLRERKFKLPDYTHLYIKVSDSFENALLETITSESWYICGVAVLDDFVNYSNKTQLQQKRIIFNLISEGLNDIAAIDKLDIHVLNVVLKEVENETFL</sequence>
<dbReference type="EMBL" id="CP000685">
    <property type="protein sequence ID" value="ABQ03697.1"/>
    <property type="molecule type" value="Genomic_DNA"/>
</dbReference>
<dbReference type="KEGG" id="fjo:Fjoh_0662"/>
<keyword evidence="2" id="KW-1185">Reference proteome</keyword>
<dbReference type="RefSeq" id="WP_012022751.1">
    <property type="nucleotide sequence ID" value="NC_009441.1"/>
</dbReference>
<evidence type="ECO:0000313" key="1">
    <source>
        <dbReference type="EMBL" id="ABQ03697.1"/>
    </source>
</evidence>
<protein>
    <submittedName>
        <fullName evidence="1">Uncharacterized protein</fullName>
    </submittedName>
</protein>
<dbReference type="OrthoDB" id="1325782at2"/>
<dbReference type="AlphaFoldDB" id="A5FM70"/>
<dbReference type="HOGENOM" id="CLU_933012_0_0_10"/>
<dbReference type="STRING" id="376686.Fjoh_0662"/>
<organism evidence="1 2">
    <name type="scientific">Flavobacterium johnsoniae (strain ATCC 17061 / DSM 2064 / JCM 8514 / BCRC 14874 / CCUG 350202 / NBRC 14942 / NCIMB 11054 / UW101)</name>
    <name type="common">Cytophaga johnsonae</name>
    <dbReference type="NCBI Taxonomy" id="376686"/>
    <lineage>
        <taxon>Bacteria</taxon>
        <taxon>Pseudomonadati</taxon>
        <taxon>Bacteroidota</taxon>
        <taxon>Flavobacteriia</taxon>
        <taxon>Flavobacteriales</taxon>
        <taxon>Flavobacteriaceae</taxon>
        <taxon>Flavobacterium</taxon>
    </lineage>
</organism>
<name>A5FM70_FLAJ1</name>
<gene>
    <name evidence="1" type="ordered locus">Fjoh_0662</name>
</gene>
<evidence type="ECO:0000313" key="2">
    <source>
        <dbReference type="Proteomes" id="UP000006694"/>
    </source>
</evidence>
<accession>A5FM70</accession>
<dbReference type="Proteomes" id="UP000006694">
    <property type="component" value="Chromosome"/>
</dbReference>
<proteinExistence type="predicted"/>